<dbReference type="GO" id="GO:0030488">
    <property type="term" value="P:tRNA methylation"/>
    <property type="evidence" value="ECO:0007669"/>
    <property type="project" value="InterPro"/>
</dbReference>
<keyword evidence="6 8" id="KW-0539">Nucleus</keyword>
<feature type="binding site" evidence="9">
    <location>
        <position position="191"/>
    </location>
    <ligand>
        <name>S-adenosyl-L-methionine</name>
        <dbReference type="ChEBI" id="CHEBI:59789"/>
    </ligand>
</feature>
<dbReference type="PIRSF" id="PIRSF017269">
    <property type="entry name" value="GCD14"/>
    <property type="match status" value="1"/>
</dbReference>
<keyword evidence="12" id="KW-1185">Reference proteome</keyword>
<organism evidence="11 12">
    <name type="scientific">Pseudolycoriella hygida</name>
    <dbReference type="NCBI Taxonomy" id="35572"/>
    <lineage>
        <taxon>Eukaryota</taxon>
        <taxon>Metazoa</taxon>
        <taxon>Ecdysozoa</taxon>
        <taxon>Arthropoda</taxon>
        <taxon>Hexapoda</taxon>
        <taxon>Insecta</taxon>
        <taxon>Pterygota</taxon>
        <taxon>Neoptera</taxon>
        <taxon>Endopterygota</taxon>
        <taxon>Diptera</taxon>
        <taxon>Nematocera</taxon>
        <taxon>Sciaroidea</taxon>
        <taxon>Sciaridae</taxon>
        <taxon>Pseudolycoriella</taxon>
    </lineage>
</organism>
<feature type="domain" description="tRNA (adenine(58)-N(1))-methyltransferase catalytic subunit TRM61 C-terminal" evidence="10">
    <location>
        <begin position="72"/>
        <end position="261"/>
    </location>
</feature>
<comment type="catalytic activity">
    <reaction evidence="8">
        <text>adenosine(58) in tRNA + S-adenosyl-L-methionine = N(1)-methyladenosine(58) in tRNA + S-adenosyl-L-homocysteine + H(+)</text>
        <dbReference type="Rhea" id="RHEA:43152"/>
        <dbReference type="Rhea" id="RHEA-COMP:10365"/>
        <dbReference type="Rhea" id="RHEA-COMP:10366"/>
        <dbReference type="ChEBI" id="CHEBI:15378"/>
        <dbReference type="ChEBI" id="CHEBI:57856"/>
        <dbReference type="ChEBI" id="CHEBI:59789"/>
        <dbReference type="ChEBI" id="CHEBI:74411"/>
        <dbReference type="ChEBI" id="CHEBI:74491"/>
        <dbReference type="EC" id="2.1.1.220"/>
    </reaction>
</comment>
<name>A0A9Q0MYE5_9DIPT</name>
<keyword evidence="2 8" id="KW-0489">Methyltransferase</keyword>
<evidence type="ECO:0000256" key="3">
    <source>
        <dbReference type="ARBA" id="ARBA00022679"/>
    </source>
</evidence>
<evidence type="ECO:0000256" key="9">
    <source>
        <dbReference type="PIRSR" id="PIRSR017269-1"/>
    </source>
</evidence>
<dbReference type="InterPro" id="IPR049470">
    <property type="entry name" value="TRM61_C"/>
</dbReference>
<feature type="binding site" evidence="9">
    <location>
        <begin position="122"/>
        <end position="125"/>
    </location>
    <ligand>
        <name>S-adenosyl-L-methionine</name>
        <dbReference type="ChEBI" id="CHEBI:59789"/>
    </ligand>
</feature>
<keyword evidence="4 8" id="KW-0949">S-adenosyl-L-methionine</keyword>
<dbReference type="InterPro" id="IPR029063">
    <property type="entry name" value="SAM-dependent_MTases_sf"/>
</dbReference>
<dbReference type="Gene3D" id="3.10.330.20">
    <property type="match status" value="1"/>
</dbReference>
<comment type="similarity">
    <text evidence="8">Belongs to the class I-like SAM-binding methyltransferase superfamily. TRM61 family.</text>
</comment>
<evidence type="ECO:0000256" key="5">
    <source>
        <dbReference type="ARBA" id="ARBA00022694"/>
    </source>
</evidence>
<sequence>MSFADHKKFIDEGDTVILYCTVSKMYAIDVLSQIRNKKGDMIENVFQTDFGALKVKTLIGQQYGSKVELSKGWCFVLQATPELWTQTLPHRTQIIYTPDISMILFQLDIKPGSVVIESGTGSGSLSHYFIRAVKPTGHLHTFDFHEGRTQQARDEFKSHGIDNFVTVYHRDVCELGFKDELNGCADAVFLDLPAPQIAVPHALKALKDSGGRFCSFSPCIEQSQRCCEALALHGFVEIQSMEILQIEDVVKIKTIPVLDLEFVKHKVS</sequence>
<reference evidence="11" key="1">
    <citation type="submission" date="2022-07" db="EMBL/GenBank/DDBJ databases">
        <authorList>
            <person name="Trinca V."/>
            <person name="Uliana J.V.C."/>
            <person name="Torres T.T."/>
            <person name="Ward R.J."/>
            <person name="Monesi N."/>
        </authorList>
    </citation>
    <scope>NUCLEOTIDE SEQUENCE</scope>
    <source>
        <strain evidence="11">HSMRA1968</strain>
        <tissue evidence="11">Whole embryos</tissue>
    </source>
</reference>
<evidence type="ECO:0000256" key="1">
    <source>
        <dbReference type="ARBA" id="ARBA00004123"/>
    </source>
</evidence>
<gene>
    <name evidence="11" type="primary">Trmt61a</name>
    <name evidence="11" type="ORF">Bhyg_11675</name>
</gene>
<evidence type="ECO:0000256" key="4">
    <source>
        <dbReference type="ARBA" id="ARBA00022691"/>
    </source>
</evidence>
<dbReference type="Pfam" id="PF08704">
    <property type="entry name" value="GCD14"/>
    <property type="match status" value="1"/>
</dbReference>
<accession>A0A9Q0MYE5</accession>
<evidence type="ECO:0000313" key="12">
    <source>
        <dbReference type="Proteomes" id="UP001151699"/>
    </source>
</evidence>
<dbReference type="Proteomes" id="UP001151699">
    <property type="component" value="Chromosome X"/>
</dbReference>
<dbReference type="FunFam" id="3.10.330.20:FF:000002">
    <property type="entry name" value="tRNA (adenine(58)-N(1))-methyltransferase catalytic subunit TRMT61A"/>
    <property type="match status" value="1"/>
</dbReference>
<dbReference type="GO" id="GO:0031515">
    <property type="term" value="C:tRNA (m1A) methyltransferase complex"/>
    <property type="evidence" value="ECO:0007669"/>
    <property type="project" value="UniProtKB-UniRule"/>
</dbReference>
<dbReference type="SUPFAM" id="SSF53335">
    <property type="entry name" value="S-adenosyl-L-methionine-dependent methyltransferases"/>
    <property type="match status" value="1"/>
</dbReference>
<dbReference type="GO" id="GO:0160107">
    <property type="term" value="F:tRNA (adenine(58)-N1)-methyltransferase activity"/>
    <property type="evidence" value="ECO:0007669"/>
    <property type="project" value="UniProtKB-EC"/>
</dbReference>
<comment type="caution">
    <text evidence="11">The sequence shown here is derived from an EMBL/GenBank/DDBJ whole genome shotgun (WGS) entry which is preliminary data.</text>
</comment>
<comment type="subcellular location">
    <subcellularLocation>
        <location evidence="1 8">Nucleus</location>
    </subcellularLocation>
</comment>
<evidence type="ECO:0000313" key="11">
    <source>
        <dbReference type="EMBL" id="KAJ6638937.1"/>
    </source>
</evidence>
<evidence type="ECO:0000256" key="6">
    <source>
        <dbReference type="ARBA" id="ARBA00023242"/>
    </source>
</evidence>
<dbReference type="Gene3D" id="3.40.50.150">
    <property type="entry name" value="Vaccinia Virus protein VP39"/>
    <property type="match status" value="1"/>
</dbReference>
<dbReference type="OrthoDB" id="1925287at2759"/>
<keyword evidence="3 8" id="KW-0808">Transferase</keyword>
<evidence type="ECO:0000256" key="2">
    <source>
        <dbReference type="ARBA" id="ARBA00022603"/>
    </source>
</evidence>
<comment type="function">
    <text evidence="8">Catalytic subunit of tRNA (adenine-N(1)-)-methyltransferase, which catalyzes the formation of N(1)-methyladenine at position 58 (m1A58) in initiator methionyl-tRNA.</text>
</comment>
<evidence type="ECO:0000259" key="10">
    <source>
        <dbReference type="Pfam" id="PF08704"/>
    </source>
</evidence>
<proteinExistence type="inferred from homology"/>
<dbReference type="PANTHER" id="PTHR12133:SF2">
    <property type="entry name" value="TRNA (ADENINE(58)-N(1))-METHYLTRANSFERASE CATALYTIC SUBUNIT TRMT61A"/>
    <property type="match status" value="1"/>
</dbReference>
<dbReference type="EMBL" id="WJQU01000003">
    <property type="protein sequence ID" value="KAJ6638937.1"/>
    <property type="molecule type" value="Genomic_DNA"/>
</dbReference>
<dbReference type="InterPro" id="IPR014816">
    <property type="entry name" value="tRNA_MeTrfase_Gcd14"/>
</dbReference>
<dbReference type="EC" id="2.1.1.220" evidence="8"/>
<keyword evidence="5 8" id="KW-0819">tRNA processing</keyword>
<evidence type="ECO:0000256" key="8">
    <source>
        <dbReference type="PIRNR" id="PIRNR017269"/>
    </source>
</evidence>
<feature type="binding site" evidence="9">
    <location>
        <position position="143"/>
    </location>
    <ligand>
        <name>S-adenosyl-L-methionine</name>
        <dbReference type="ChEBI" id="CHEBI:59789"/>
    </ligand>
</feature>
<dbReference type="AlphaFoldDB" id="A0A9Q0MYE5"/>
<dbReference type="PANTHER" id="PTHR12133">
    <property type="entry name" value="TRNA (ADENINE(58)-N(1))-METHYLTRANSFERASE"/>
    <property type="match status" value="1"/>
</dbReference>
<dbReference type="PROSITE" id="PS51620">
    <property type="entry name" value="SAM_TRM61"/>
    <property type="match status" value="1"/>
</dbReference>
<evidence type="ECO:0000256" key="7">
    <source>
        <dbReference type="ARBA" id="ARBA00048481"/>
    </source>
</evidence>
<comment type="catalytic activity">
    <reaction evidence="7">
        <text>an adenosine in mRNA + S-adenosyl-L-methionine = an N(1)-methyladenosine in mRNA + S-adenosyl-L-homocysteine + H(+)</text>
        <dbReference type="Rhea" id="RHEA:55392"/>
        <dbReference type="Rhea" id="RHEA-COMP:12414"/>
        <dbReference type="Rhea" id="RHEA-COMP:12415"/>
        <dbReference type="ChEBI" id="CHEBI:15378"/>
        <dbReference type="ChEBI" id="CHEBI:57856"/>
        <dbReference type="ChEBI" id="CHEBI:59789"/>
        <dbReference type="ChEBI" id="CHEBI:74411"/>
        <dbReference type="ChEBI" id="CHEBI:74491"/>
    </reaction>
</comment>
<protein>
    <recommendedName>
        <fullName evidence="8">tRNA (adenine(58)-N(1))-methyltransferase catalytic subunit TRMT61A</fullName>
        <ecNumber evidence="8">2.1.1.220</ecNumber>
    </recommendedName>
</protein>
<dbReference type="GO" id="GO:0005634">
    <property type="term" value="C:nucleus"/>
    <property type="evidence" value="ECO:0007669"/>
    <property type="project" value="UniProtKB-SubCell"/>
</dbReference>